<evidence type="ECO:0000313" key="9">
    <source>
        <dbReference type="EMBL" id="MEI5906319.1"/>
    </source>
</evidence>
<comment type="caution">
    <text evidence="9">The sequence shown here is derived from an EMBL/GenBank/DDBJ whole genome shotgun (WGS) entry which is preliminary data.</text>
</comment>
<dbReference type="InterPro" id="IPR036259">
    <property type="entry name" value="MFS_trans_sf"/>
</dbReference>
<feature type="transmembrane region" description="Helical" evidence="7">
    <location>
        <begin position="260"/>
        <end position="282"/>
    </location>
</feature>
<dbReference type="InterPro" id="IPR011701">
    <property type="entry name" value="MFS"/>
</dbReference>
<dbReference type="RefSeq" id="WP_336585756.1">
    <property type="nucleotide sequence ID" value="NZ_JBBAXC010000003.1"/>
</dbReference>
<feature type="domain" description="Major facilitator superfamily (MFS) profile" evidence="8">
    <location>
        <begin position="11"/>
        <end position="401"/>
    </location>
</feature>
<keyword evidence="5 7" id="KW-1133">Transmembrane helix</keyword>
<keyword evidence="4 7" id="KW-0812">Transmembrane</keyword>
<protein>
    <submittedName>
        <fullName evidence="9">MFS transporter</fullName>
    </submittedName>
</protein>
<keyword evidence="2" id="KW-0813">Transport</keyword>
<evidence type="ECO:0000313" key="10">
    <source>
        <dbReference type="Proteomes" id="UP001312865"/>
    </source>
</evidence>
<dbReference type="PANTHER" id="PTHR23513">
    <property type="entry name" value="INTEGRAL MEMBRANE EFFLUX PROTEIN-RELATED"/>
    <property type="match status" value="1"/>
</dbReference>
<evidence type="ECO:0000256" key="2">
    <source>
        <dbReference type="ARBA" id="ARBA00022448"/>
    </source>
</evidence>
<comment type="subcellular location">
    <subcellularLocation>
        <location evidence="1">Cell membrane</location>
        <topology evidence="1">Multi-pass membrane protein</topology>
    </subcellularLocation>
</comment>
<feature type="transmembrane region" description="Helical" evidence="7">
    <location>
        <begin position="143"/>
        <end position="164"/>
    </location>
</feature>
<evidence type="ECO:0000256" key="1">
    <source>
        <dbReference type="ARBA" id="ARBA00004651"/>
    </source>
</evidence>
<dbReference type="SUPFAM" id="SSF103473">
    <property type="entry name" value="MFS general substrate transporter"/>
    <property type="match status" value="1"/>
</dbReference>
<feature type="transmembrane region" description="Helical" evidence="7">
    <location>
        <begin position="104"/>
        <end position="122"/>
    </location>
</feature>
<name>A0ABU8HAY3_9BACI</name>
<feature type="transmembrane region" description="Helical" evidence="7">
    <location>
        <begin position="12"/>
        <end position="38"/>
    </location>
</feature>
<gene>
    <name evidence="9" type="ORF">WAK64_04535</name>
</gene>
<dbReference type="InterPro" id="IPR020846">
    <property type="entry name" value="MFS_dom"/>
</dbReference>
<evidence type="ECO:0000256" key="7">
    <source>
        <dbReference type="SAM" id="Phobius"/>
    </source>
</evidence>
<dbReference type="Proteomes" id="UP001312865">
    <property type="component" value="Unassembled WGS sequence"/>
</dbReference>
<dbReference type="PANTHER" id="PTHR23513:SF6">
    <property type="entry name" value="MAJOR FACILITATOR SUPERFAMILY ASSOCIATED DOMAIN-CONTAINING PROTEIN"/>
    <property type="match status" value="1"/>
</dbReference>
<keyword evidence="3" id="KW-1003">Cell membrane</keyword>
<reference evidence="9 10" key="1">
    <citation type="journal article" date="2018" name="J. Microbiol.">
        <title>Bacillus spongiae sp. nov., isolated from sponge of Jeju Island.</title>
        <authorList>
            <person name="Lee G.E."/>
            <person name="Im W.T."/>
            <person name="Park J.S."/>
        </authorList>
    </citation>
    <scope>NUCLEOTIDE SEQUENCE [LARGE SCALE GENOMIC DNA]</scope>
    <source>
        <strain evidence="9 10">135PIL107-10</strain>
    </source>
</reference>
<dbReference type="Pfam" id="PF07690">
    <property type="entry name" value="MFS_1"/>
    <property type="match status" value="1"/>
</dbReference>
<feature type="transmembrane region" description="Helical" evidence="7">
    <location>
        <begin position="222"/>
        <end position="248"/>
    </location>
</feature>
<dbReference type="EMBL" id="JBBAXC010000003">
    <property type="protein sequence ID" value="MEI5906319.1"/>
    <property type="molecule type" value="Genomic_DNA"/>
</dbReference>
<proteinExistence type="predicted"/>
<feature type="transmembrane region" description="Helical" evidence="7">
    <location>
        <begin position="76"/>
        <end position="98"/>
    </location>
</feature>
<accession>A0ABU8HAY3</accession>
<keyword evidence="10" id="KW-1185">Reference proteome</keyword>
<dbReference type="CDD" id="cd06173">
    <property type="entry name" value="MFS_MefA_like"/>
    <property type="match status" value="1"/>
</dbReference>
<dbReference type="PROSITE" id="PS50850">
    <property type="entry name" value="MFS"/>
    <property type="match status" value="1"/>
</dbReference>
<feature type="transmembrane region" description="Helical" evidence="7">
    <location>
        <begin position="50"/>
        <end position="69"/>
    </location>
</feature>
<dbReference type="Gene3D" id="1.20.1250.20">
    <property type="entry name" value="MFS general substrate transporter like domains"/>
    <property type="match status" value="1"/>
</dbReference>
<feature type="transmembrane region" description="Helical" evidence="7">
    <location>
        <begin position="170"/>
        <end position="189"/>
    </location>
</feature>
<evidence type="ECO:0000256" key="6">
    <source>
        <dbReference type="ARBA" id="ARBA00023136"/>
    </source>
</evidence>
<evidence type="ECO:0000256" key="3">
    <source>
        <dbReference type="ARBA" id="ARBA00022475"/>
    </source>
</evidence>
<evidence type="ECO:0000259" key="8">
    <source>
        <dbReference type="PROSITE" id="PS50850"/>
    </source>
</evidence>
<evidence type="ECO:0000256" key="4">
    <source>
        <dbReference type="ARBA" id="ARBA00022692"/>
    </source>
</evidence>
<feature type="transmembrane region" description="Helical" evidence="7">
    <location>
        <begin position="343"/>
        <end position="366"/>
    </location>
</feature>
<sequence length="418" mass="45815">MNRWKLFKQKNFVLYWLGYLFSALGDAIFILITSWFIVQKTGSGVTMGTFLLFVGVPRVIFMIIGGIVVDRVSPRAVMFWSDLLRAVILFIFVFLSIINNLHVPILFSLGVAFGIVDAFYWPSITAMRQRIVDEHHYTQSNSVLTATWQASAILGPLLGAGIIGLISFTFGFGVTGLFFLLSALTLFFLRLKPKKSLVKQEKQKNIMTELLVGAKFVLSNRLLLVIIITALFGNAAMSTITVGLPFLAKEYKVGAEGLGHMSASLGIGGMIMSVLLAVVIVIKKPHPRLMMAVLFAQGMFILFIGYTQNHWQVALLIGLIGGAGATLGILEQSISQSIIPQHLIGRVYSVILVVAQGITPLAQALSGWLIDVIGVHQIYLIGGPIQVVAAGIAFFLPVIVYYDQKPFKQTTTSYSNIQ</sequence>
<organism evidence="9 10">
    <name type="scientific">Bacillus spongiae</name>
    <dbReference type="NCBI Taxonomy" id="2683610"/>
    <lineage>
        <taxon>Bacteria</taxon>
        <taxon>Bacillati</taxon>
        <taxon>Bacillota</taxon>
        <taxon>Bacilli</taxon>
        <taxon>Bacillales</taxon>
        <taxon>Bacillaceae</taxon>
        <taxon>Bacillus</taxon>
    </lineage>
</organism>
<keyword evidence="6 7" id="KW-0472">Membrane</keyword>
<evidence type="ECO:0000256" key="5">
    <source>
        <dbReference type="ARBA" id="ARBA00022989"/>
    </source>
</evidence>
<feature type="transmembrane region" description="Helical" evidence="7">
    <location>
        <begin position="313"/>
        <end position="331"/>
    </location>
</feature>
<feature type="transmembrane region" description="Helical" evidence="7">
    <location>
        <begin position="378"/>
        <end position="402"/>
    </location>
</feature>
<feature type="transmembrane region" description="Helical" evidence="7">
    <location>
        <begin position="289"/>
        <end position="307"/>
    </location>
</feature>